<evidence type="ECO:0000256" key="1">
    <source>
        <dbReference type="SAM" id="SignalP"/>
    </source>
</evidence>
<dbReference type="Proteomes" id="UP000310541">
    <property type="component" value="Unassembled WGS sequence"/>
</dbReference>
<name>A0A4U1MF95_9BACL</name>
<accession>A0A4U1MF95</accession>
<proteinExistence type="predicted"/>
<dbReference type="AlphaFoldDB" id="A0A4U1MF95"/>
<organism evidence="2 3">
    <name type="scientific">Guptibacillus hwajinpoensis</name>
    <dbReference type="NCBI Taxonomy" id="208199"/>
    <lineage>
        <taxon>Bacteria</taxon>
        <taxon>Bacillati</taxon>
        <taxon>Bacillota</taxon>
        <taxon>Bacilli</taxon>
        <taxon>Bacillales</taxon>
        <taxon>Guptibacillaceae</taxon>
        <taxon>Guptibacillus</taxon>
    </lineage>
</organism>
<dbReference type="EMBL" id="SWFM01000004">
    <property type="protein sequence ID" value="TKD69391.1"/>
    <property type="molecule type" value="Genomic_DNA"/>
</dbReference>
<evidence type="ECO:0000313" key="2">
    <source>
        <dbReference type="EMBL" id="TKD69391.1"/>
    </source>
</evidence>
<feature type="chain" id="PRO_5020580647" description="Lipoprotein" evidence="1">
    <location>
        <begin position="25"/>
        <end position="143"/>
    </location>
</feature>
<evidence type="ECO:0000313" key="3">
    <source>
        <dbReference type="Proteomes" id="UP000310541"/>
    </source>
</evidence>
<keyword evidence="1" id="KW-0732">Signal</keyword>
<gene>
    <name evidence="2" type="ORF">FBF83_15500</name>
</gene>
<sequence>MRGIPTFVLLGLLLIITGCNNQSADTGSFQAKGQNEQWEVTSEYKVEEKRFSENAVLTYIGEGTPKNVSYEWKFPEEMGKGSIGKFSSLDPGQVTFEKATSGGSPKTKKNKLEFYKKHIENTSIVISWRKNGEHKTEIPVKIK</sequence>
<dbReference type="PROSITE" id="PS51257">
    <property type="entry name" value="PROKAR_LIPOPROTEIN"/>
    <property type="match status" value="1"/>
</dbReference>
<feature type="signal peptide" evidence="1">
    <location>
        <begin position="1"/>
        <end position="24"/>
    </location>
</feature>
<dbReference type="RefSeq" id="WP_136948055.1">
    <property type="nucleotide sequence ID" value="NZ_SWFM01000004.1"/>
</dbReference>
<protein>
    <recommendedName>
        <fullName evidence="4">Lipoprotein</fullName>
    </recommendedName>
</protein>
<reference evidence="2 3" key="1">
    <citation type="submission" date="2019-04" db="EMBL/GenBank/DDBJ databases">
        <title>Genome sequence of Bacillus hwajinpoensis strain Y2.</title>
        <authorList>
            <person name="Fair J.L."/>
            <person name="Maclea K.S."/>
        </authorList>
    </citation>
    <scope>NUCLEOTIDE SEQUENCE [LARGE SCALE GENOMIC DNA]</scope>
    <source>
        <strain evidence="2 3">Y2</strain>
    </source>
</reference>
<evidence type="ECO:0008006" key="4">
    <source>
        <dbReference type="Google" id="ProtNLM"/>
    </source>
</evidence>
<comment type="caution">
    <text evidence="2">The sequence shown here is derived from an EMBL/GenBank/DDBJ whole genome shotgun (WGS) entry which is preliminary data.</text>
</comment>